<dbReference type="Pfam" id="PF00059">
    <property type="entry name" value="Lectin_C"/>
    <property type="match status" value="1"/>
</dbReference>
<dbReference type="EMBL" id="CAJNOQ010000314">
    <property type="protein sequence ID" value="CAF0786446.1"/>
    <property type="molecule type" value="Genomic_DNA"/>
</dbReference>
<keyword evidence="2" id="KW-1133">Transmembrane helix</keyword>
<dbReference type="CDD" id="cd00037">
    <property type="entry name" value="CLECT"/>
    <property type="match status" value="1"/>
</dbReference>
<feature type="chain" id="PRO_5035597301" description="C-type lectin domain-containing protein" evidence="3">
    <location>
        <begin position="24"/>
        <end position="789"/>
    </location>
</feature>
<evidence type="ECO:0000313" key="5">
    <source>
        <dbReference type="EMBL" id="CAF0786446.1"/>
    </source>
</evidence>
<keyword evidence="7" id="KW-1185">Reference proteome</keyword>
<proteinExistence type="predicted"/>
<feature type="signal peptide" evidence="3">
    <location>
        <begin position="1"/>
        <end position="23"/>
    </location>
</feature>
<keyword evidence="3" id="KW-0732">Signal</keyword>
<keyword evidence="2" id="KW-0472">Membrane</keyword>
<dbReference type="InterPro" id="IPR016186">
    <property type="entry name" value="C-type_lectin-like/link_sf"/>
</dbReference>
<feature type="region of interest" description="Disordered" evidence="1">
    <location>
        <begin position="544"/>
        <end position="584"/>
    </location>
</feature>
<dbReference type="InterPro" id="IPR016187">
    <property type="entry name" value="CTDL_fold"/>
</dbReference>
<evidence type="ECO:0000256" key="1">
    <source>
        <dbReference type="SAM" id="MobiDB-lite"/>
    </source>
</evidence>
<dbReference type="Gene3D" id="2.60.120.740">
    <property type="match status" value="1"/>
</dbReference>
<evidence type="ECO:0000313" key="7">
    <source>
        <dbReference type="Proteomes" id="UP000663829"/>
    </source>
</evidence>
<feature type="domain" description="C-type lectin" evidence="4">
    <location>
        <begin position="253"/>
        <end position="374"/>
    </location>
</feature>
<dbReference type="AlphaFoldDB" id="A0A813RLL9"/>
<dbReference type="SMART" id="SM00034">
    <property type="entry name" value="CLECT"/>
    <property type="match status" value="1"/>
</dbReference>
<evidence type="ECO:0000256" key="3">
    <source>
        <dbReference type="SAM" id="SignalP"/>
    </source>
</evidence>
<gene>
    <name evidence="5" type="ORF">GPM918_LOCUS2759</name>
    <name evidence="6" type="ORF">SRO942_LOCUS2759</name>
</gene>
<dbReference type="InterPro" id="IPR043159">
    <property type="entry name" value="Lectin_gal-bd_sf"/>
</dbReference>
<dbReference type="Proteomes" id="UP000663829">
    <property type="component" value="Unassembled WGS sequence"/>
</dbReference>
<dbReference type="InterPro" id="IPR035914">
    <property type="entry name" value="Sperma_CUB_dom_sf"/>
</dbReference>
<evidence type="ECO:0000313" key="6">
    <source>
        <dbReference type="EMBL" id="CAF3570244.1"/>
    </source>
</evidence>
<dbReference type="PROSITE" id="PS50041">
    <property type="entry name" value="C_TYPE_LECTIN_2"/>
    <property type="match status" value="1"/>
</dbReference>
<keyword evidence="2" id="KW-0812">Transmembrane</keyword>
<organism evidence="5 7">
    <name type="scientific">Didymodactylos carnosus</name>
    <dbReference type="NCBI Taxonomy" id="1234261"/>
    <lineage>
        <taxon>Eukaryota</taxon>
        <taxon>Metazoa</taxon>
        <taxon>Spiralia</taxon>
        <taxon>Gnathifera</taxon>
        <taxon>Rotifera</taxon>
        <taxon>Eurotatoria</taxon>
        <taxon>Bdelloidea</taxon>
        <taxon>Philodinida</taxon>
        <taxon>Philodinidae</taxon>
        <taxon>Didymodactylos</taxon>
    </lineage>
</organism>
<sequence length="789" mass="89317">MFNCRQFVYFILTCLSSIFLNGADEWYSKSQCTQKEYANHMDIECENKIILIGWSHYGTKKPFTINFQQQHQRCEPSETDCIMDYTHKIAELCNGVSSCQVILTQQFIHKCSDEATYLFISYQCIENNTIVDICSKRSLESSSELHLISPLFPNEYPNNVNCTCSISGTGQSSPLQQEVTIDVESLSFNLQDNDFLSTSTSIEQSGTLAFGSSIVVAQKYIDLTFTTDETLSQSGFWVRIHGYSPCNRDEYSLGSKCLRLFTMKHSWPIAHQKCLSTGSRLLKLYDIVEEKKLSYFLTNGQFQDTQYWIGLYKNSDEWLWDTKQNQTFSTKSWWPWRTSTLSDEKILDISNCVLRTQDGWVKKPCEDAYAFICERDALRESVPLSIRCGNAQQRMFPSSIMTTTTSSSTTLSTISTIVSTTSEIKFPIIKRTRRPHYYNERSNNNNSNNEVYIQQIDPIAAKINELNVQTQQSSTKRTLDPTILAAALGGVAIAIFSVNIVVCYMCRRRSQKQSKCKTPVESQSSFIHEELQRSLVQHLYHEQTNTISSTSSSSNHSQSQSNDTTRTTTGALPAPSITPNLLGSTSPTNNVNFNLLNDQPASFEHQNYTLPKCPQHFPSYPTLNNHRPEHVSTCNGNGGGLCFRNPHADLNTSQNVDYHVYETIPSSSVTDTTYMFHSAFKPVLQGQTQTVRPFLPRTNIIYRNRQQPLTTTTTSPYDTSAICSSTKYNQQTVLIPVCCGHHHLSLPSHLQQQLCCNYNQSDSIPSRLLNSNTPKPNVDQIYVGSESIV</sequence>
<protein>
    <recommendedName>
        <fullName evidence="4">C-type lectin domain-containing protein</fullName>
    </recommendedName>
</protein>
<feature type="transmembrane region" description="Helical" evidence="2">
    <location>
        <begin position="483"/>
        <end position="505"/>
    </location>
</feature>
<evidence type="ECO:0000259" key="4">
    <source>
        <dbReference type="PROSITE" id="PS50041"/>
    </source>
</evidence>
<dbReference type="Gene3D" id="2.60.120.290">
    <property type="entry name" value="Spermadhesin, CUB domain"/>
    <property type="match status" value="1"/>
</dbReference>
<dbReference type="SUPFAM" id="SSF49854">
    <property type="entry name" value="Spermadhesin, CUB domain"/>
    <property type="match status" value="1"/>
</dbReference>
<comment type="caution">
    <text evidence="5">The sequence shown here is derived from an EMBL/GenBank/DDBJ whole genome shotgun (WGS) entry which is preliminary data.</text>
</comment>
<dbReference type="Proteomes" id="UP000681722">
    <property type="component" value="Unassembled WGS sequence"/>
</dbReference>
<evidence type="ECO:0000256" key="2">
    <source>
        <dbReference type="SAM" id="Phobius"/>
    </source>
</evidence>
<dbReference type="InterPro" id="IPR001304">
    <property type="entry name" value="C-type_lectin-like"/>
</dbReference>
<dbReference type="EMBL" id="CAJOBC010000314">
    <property type="protein sequence ID" value="CAF3570244.1"/>
    <property type="molecule type" value="Genomic_DNA"/>
</dbReference>
<dbReference type="Gene3D" id="3.10.100.10">
    <property type="entry name" value="Mannose-Binding Protein A, subunit A"/>
    <property type="match status" value="1"/>
</dbReference>
<accession>A0A813RLL9</accession>
<name>A0A813RLL9_9BILA</name>
<dbReference type="CDD" id="cd22823">
    <property type="entry name" value="Gal_Rha_Lectin"/>
    <property type="match status" value="1"/>
</dbReference>
<dbReference type="OrthoDB" id="431034at2759"/>
<feature type="compositionally biased region" description="Low complexity" evidence="1">
    <location>
        <begin position="544"/>
        <end position="565"/>
    </location>
</feature>
<reference evidence="5" key="1">
    <citation type="submission" date="2021-02" db="EMBL/GenBank/DDBJ databases">
        <authorList>
            <person name="Nowell W R."/>
        </authorList>
    </citation>
    <scope>NUCLEOTIDE SEQUENCE</scope>
</reference>
<dbReference type="SUPFAM" id="SSF56436">
    <property type="entry name" value="C-type lectin-like"/>
    <property type="match status" value="1"/>
</dbReference>